<dbReference type="Proteomes" id="UP000016927">
    <property type="component" value="Unassembled WGS sequence"/>
</dbReference>
<gene>
    <name evidence="2" type="primary">KI13B</name>
    <name evidence="2" type="ORF">NBO_560g0004</name>
</gene>
<organism evidence="2 3">
    <name type="scientific">Nosema bombycis (strain CQ1 / CVCC 102059)</name>
    <name type="common">Microsporidian parasite</name>
    <name type="synonym">Pebrine of silkworm</name>
    <dbReference type="NCBI Taxonomy" id="578461"/>
    <lineage>
        <taxon>Eukaryota</taxon>
        <taxon>Fungi</taxon>
        <taxon>Fungi incertae sedis</taxon>
        <taxon>Microsporidia</taxon>
        <taxon>Nosematidae</taxon>
        <taxon>Nosema</taxon>
    </lineage>
</organism>
<name>R0KN38_NOSB1</name>
<dbReference type="InterPro" id="IPR000938">
    <property type="entry name" value="CAP-Gly_domain"/>
</dbReference>
<feature type="domain" description="CAP-Gly" evidence="1">
    <location>
        <begin position="22"/>
        <end position="64"/>
    </location>
</feature>
<dbReference type="HOGENOM" id="CLU_1797025_0_0_1"/>
<dbReference type="AlphaFoldDB" id="R0KN38"/>
<evidence type="ECO:0000313" key="2">
    <source>
        <dbReference type="EMBL" id="EOB12071.1"/>
    </source>
</evidence>
<protein>
    <submittedName>
        <fullName evidence="2">Kinesin-like protein KIF13B</fullName>
    </submittedName>
</protein>
<dbReference type="Gene3D" id="2.30.30.190">
    <property type="entry name" value="CAP Gly-rich-like domain"/>
    <property type="match status" value="1"/>
</dbReference>
<dbReference type="Pfam" id="PF01302">
    <property type="entry name" value="CAP_GLY"/>
    <property type="match status" value="1"/>
</dbReference>
<dbReference type="VEuPathDB" id="MicrosporidiaDB:NBO_560g0004"/>
<evidence type="ECO:0000313" key="3">
    <source>
        <dbReference type="Proteomes" id="UP000016927"/>
    </source>
</evidence>
<dbReference type="OrthoDB" id="2130750at2759"/>
<proteinExistence type="predicted"/>
<dbReference type="STRING" id="578461.R0KN38"/>
<keyword evidence="3" id="KW-1185">Reference proteome</keyword>
<sequence length="144" mass="16441">MTRIGDKIQMKQGIEATVKYIGPIDNKEGQWIGLELSKEIGKNNGFIYGKKYYECKEGCGLLVRYERFLGFISKNSTSGNDLTVDSPLRDNSILFKDCTIKVEDLKQNKTNFDTPNEDKNDVKGIIKQNIYLSEINKYTKQVEA</sequence>
<dbReference type="EMBL" id="KB909467">
    <property type="protein sequence ID" value="EOB12071.1"/>
    <property type="molecule type" value="Genomic_DNA"/>
</dbReference>
<dbReference type="SUPFAM" id="SSF74924">
    <property type="entry name" value="Cap-Gly domain"/>
    <property type="match status" value="1"/>
</dbReference>
<accession>R0KN38</accession>
<dbReference type="PROSITE" id="PS50245">
    <property type="entry name" value="CAP_GLY_2"/>
    <property type="match status" value="1"/>
</dbReference>
<reference evidence="2 3" key="1">
    <citation type="journal article" date="2013" name="BMC Genomics">
        <title>Comparative genomics of parasitic silkworm microsporidia reveal an association between genome expansion and host adaptation.</title>
        <authorList>
            <person name="Pan G."/>
            <person name="Xu J."/>
            <person name="Li T."/>
            <person name="Xia Q."/>
            <person name="Liu S.L."/>
            <person name="Zhang G."/>
            <person name="Li S."/>
            <person name="Li C."/>
            <person name="Liu H."/>
            <person name="Yang L."/>
            <person name="Liu T."/>
            <person name="Zhang X."/>
            <person name="Wu Z."/>
            <person name="Fan W."/>
            <person name="Dang X."/>
            <person name="Xiang H."/>
            <person name="Tao M."/>
            <person name="Li Y."/>
            <person name="Hu J."/>
            <person name="Li Z."/>
            <person name="Lin L."/>
            <person name="Luo J."/>
            <person name="Geng L."/>
            <person name="Wang L."/>
            <person name="Long M."/>
            <person name="Wan Y."/>
            <person name="He N."/>
            <person name="Zhang Z."/>
            <person name="Lu C."/>
            <person name="Keeling P.J."/>
            <person name="Wang J."/>
            <person name="Xiang Z."/>
            <person name="Zhou Z."/>
        </authorList>
    </citation>
    <scope>NUCLEOTIDE SEQUENCE [LARGE SCALE GENOMIC DNA]</scope>
    <source>
        <strain evidence="3">CQ1 / CVCC 102059</strain>
    </source>
</reference>
<dbReference type="SMART" id="SM01052">
    <property type="entry name" value="CAP_GLY"/>
    <property type="match status" value="1"/>
</dbReference>
<dbReference type="InterPro" id="IPR036859">
    <property type="entry name" value="CAP-Gly_dom_sf"/>
</dbReference>
<evidence type="ECO:0000259" key="1">
    <source>
        <dbReference type="PROSITE" id="PS50245"/>
    </source>
</evidence>